<reference evidence="2 3" key="1">
    <citation type="submission" date="2016-02" db="EMBL/GenBank/DDBJ databases">
        <authorList>
            <person name="Wen L."/>
            <person name="He K."/>
            <person name="Yang H."/>
        </authorList>
    </citation>
    <scope>NUCLEOTIDE SEQUENCE [LARGE SCALE GENOMIC DNA]</scope>
    <source>
        <strain evidence="2 3">KLE1704</strain>
    </source>
</reference>
<dbReference type="RefSeq" id="WP_061436077.1">
    <property type="nucleotide sequence ID" value="NZ_KQ968695.1"/>
</dbReference>
<proteinExistence type="predicted"/>
<evidence type="ECO:0000259" key="1">
    <source>
        <dbReference type="PROSITE" id="PS50943"/>
    </source>
</evidence>
<dbReference type="GO" id="GO:0003677">
    <property type="term" value="F:DNA binding"/>
    <property type="evidence" value="ECO:0007669"/>
    <property type="project" value="InterPro"/>
</dbReference>
<sequence length="70" mass="8006">MENLNRIKVVLVEHEKTGKWLAEKLGKSTCTVSKWCKNTVQPDLKTLNEIADLLCVDVAELIVRKNKKEL</sequence>
<protein>
    <submittedName>
        <fullName evidence="2">Toxin-antitoxin system, antitoxin component, Xre family</fullName>
    </submittedName>
</protein>
<dbReference type="EMBL" id="LTDF01000084">
    <property type="protein sequence ID" value="KXT50241.1"/>
    <property type="molecule type" value="Genomic_DNA"/>
</dbReference>
<evidence type="ECO:0000313" key="3">
    <source>
        <dbReference type="Proteomes" id="UP000070319"/>
    </source>
</evidence>
<dbReference type="Pfam" id="PF13443">
    <property type="entry name" value="HTH_26"/>
    <property type="match status" value="1"/>
</dbReference>
<dbReference type="Proteomes" id="UP000070319">
    <property type="component" value="Unassembled WGS sequence"/>
</dbReference>
<dbReference type="SMART" id="SM00530">
    <property type="entry name" value="HTH_XRE"/>
    <property type="match status" value="1"/>
</dbReference>
<evidence type="ECO:0000313" key="2">
    <source>
        <dbReference type="EMBL" id="KXT50241.1"/>
    </source>
</evidence>
<feature type="domain" description="HTH cro/C1-type" evidence="1">
    <location>
        <begin position="21"/>
        <end position="61"/>
    </location>
</feature>
<comment type="caution">
    <text evidence="2">The sequence shown here is derived from an EMBL/GenBank/DDBJ whole genome shotgun (WGS) entry which is preliminary data.</text>
</comment>
<organism evidence="2">
    <name type="scientific">Bacteroides intestinalis</name>
    <dbReference type="NCBI Taxonomy" id="329854"/>
    <lineage>
        <taxon>Bacteria</taxon>
        <taxon>Pseudomonadati</taxon>
        <taxon>Bacteroidota</taxon>
        <taxon>Bacteroidia</taxon>
        <taxon>Bacteroidales</taxon>
        <taxon>Bacteroidaceae</taxon>
        <taxon>Bacteroides</taxon>
    </lineage>
</organism>
<accession>A0A139LFM6</accession>
<dbReference type="SUPFAM" id="SSF47413">
    <property type="entry name" value="lambda repressor-like DNA-binding domains"/>
    <property type="match status" value="1"/>
</dbReference>
<dbReference type="PROSITE" id="PS50943">
    <property type="entry name" value="HTH_CROC1"/>
    <property type="match status" value="1"/>
</dbReference>
<dbReference type="InterPro" id="IPR001387">
    <property type="entry name" value="Cro/C1-type_HTH"/>
</dbReference>
<name>A0A139LFM6_9BACE</name>
<gene>
    <name evidence="2" type="ORF">HMPREF2531_02345</name>
</gene>
<dbReference type="PATRIC" id="fig|329854.7.peg.2388"/>
<dbReference type="InterPro" id="IPR010982">
    <property type="entry name" value="Lambda_DNA-bd_dom_sf"/>
</dbReference>
<dbReference type="CDD" id="cd00093">
    <property type="entry name" value="HTH_XRE"/>
    <property type="match status" value="1"/>
</dbReference>
<dbReference type="AlphaFoldDB" id="A0A139LFM6"/>
<dbReference type="Gene3D" id="1.10.260.40">
    <property type="entry name" value="lambda repressor-like DNA-binding domains"/>
    <property type="match status" value="1"/>
</dbReference>